<keyword evidence="2" id="KW-1185">Reference proteome</keyword>
<reference evidence="1 2" key="1">
    <citation type="journal article" date="2015" name="Biotechnol. Biofuels">
        <title>Enhanced degradation of softwood versus hardwood by the white-rot fungus Pycnoporus coccineus.</title>
        <authorList>
            <person name="Couturier M."/>
            <person name="Navarro D."/>
            <person name="Chevret D."/>
            <person name="Henrissat B."/>
            <person name="Piumi F."/>
            <person name="Ruiz-Duenas F.J."/>
            <person name="Martinez A.T."/>
            <person name="Grigoriev I.V."/>
            <person name="Riley R."/>
            <person name="Lipzen A."/>
            <person name="Berrin J.G."/>
            <person name="Master E.R."/>
            <person name="Rosso M.N."/>
        </authorList>
    </citation>
    <scope>NUCLEOTIDE SEQUENCE [LARGE SCALE GENOMIC DNA]</scope>
    <source>
        <strain evidence="1 2">BRFM310</strain>
    </source>
</reference>
<dbReference type="AlphaFoldDB" id="A0A1Y2IAA0"/>
<dbReference type="Proteomes" id="UP000193067">
    <property type="component" value="Unassembled WGS sequence"/>
</dbReference>
<organism evidence="1 2">
    <name type="scientific">Trametes coccinea (strain BRFM310)</name>
    <name type="common">Pycnoporus coccineus</name>
    <dbReference type="NCBI Taxonomy" id="1353009"/>
    <lineage>
        <taxon>Eukaryota</taxon>
        <taxon>Fungi</taxon>
        <taxon>Dikarya</taxon>
        <taxon>Basidiomycota</taxon>
        <taxon>Agaricomycotina</taxon>
        <taxon>Agaricomycetes</taxon>
        <taxon>Polyporales</taxon>
        <taxon>Polyporaceae</taxon>
        <taxon>Trametes</taxon>
    </lineage>
</organism>
<name>A0A1Y2IAA0_TRAC3</name>
<accession>A0A1Y2IAA0</accession>
<proteinExistence type="predicted"/>
<sequence length="156" mass="17428">MAGRALVSLHPQESYMICTEATTPRTVAMASDWQHARESPQRYIGRPYGVPGSALRRAPCWAEHDDGRPGRVILSIQAPGLWMSVSGRVRACNISRVWGCLYELQVQALIGLRAPMQEVPVVLMTHGRASTGRLDDQVHGLYDSHVSSRRAFEQYR</sequence>
<evidence type="ECO:0000313" key="1">
    <source>
        <dbReference type="EMBL" id="OSC97310.1"/>
    </source>
</evidence>
<dbReference type="EMBL" id="KZ084153">
    <property type="protein sequence ID" value="OSC97310.1"/>
    <property type="molecule type" value="Genomic_DNA"/>
</dbReference>
<evidence type="ECO:0000313" key="2">
    <source>
        <dbReference type="Proteomes" id="UP000193067"/>
    </source>
</evidence>
<protein>
    <submittedName>
        <fullName evidence="1">Uncharacterized protein</fullName>
    </submittedName>
</protein>
<gene>
    <name evidence="1" type="ORF">PYCCODRAFT_1144023</name>
</gene>